<comment type="similarity">
    <text evidence="2">Belongs to the nematode receptor-like protein srd family.</text>
</comment>
<dbReference type="InterPro" id="IPR019421">
    <property type="entry name" value="7TM_GPCR_serpentine_rcpt_Srd"/>
</dbReference>
<proteinExistence type="inferred from homology"/>
<dbReference type="Gene3D" id="1.20.1070.10">
    <property type="entry name" value="Rhodopsin 7-helix transmembrane proteins"/>
    <property type="match status" value="1"/>
</dbReference>
<reference evidence="7" key="2">
    <citation type="submission" date="2022-06" db="UniProtKB">
        <authorList>
            <consortium name="EnsemblMetazoa"/>
        </authorList>
    </citation>
    <scope>IDENTIFICATION</scope>
    <source>
        <strain evidence="7">DF5081</strain>
    </source>
</reference>
<evidence type="ECO:0000256" key="1">
    <source>
        <dbReference type="ARBA" id="ARBA00004141"/>
    </source>
</evidence>
<feature type="transmembrane region" description="Helical" evidence="6">
    <location>
        <begin position="12"/>
        <end position="37"/>
    </location>
</feature>
<reference evidence="8" key="1">
    <citation type="submission" date="2010-08" db="EMBL/GenBank/DDBJ databases">
        <authorList>
            <consortium name="Caenorhabditis japonica Sequencing Consortium"/>
            <person name="Wilson R.K."/>
        </authorList>
    </citation>
    <scope>NUCLEOTIDE SEQUENCE [LARGE SCALE GENOMIC DNA]</scope>
    <source>
        <strain evidence="8">DF5081</strain>
    </source>
</reference>
<dbReference type="AlphaFoldDB" id="A0A8R1HNA6"/>
<keyword evidence="8" id="KW-1185">Reference proteome</keyword>
<keyword evidence="3 6" id="KW-0812">Transmembrane</keyword>
<evidence type="ECO:0000256" key="2">
    <source>
        <dbReference type="ARBA" id="ARBA00009166"/>
    </source>
</evidence>
<evidence type="ECO:0000256" key="6">
    <source>
        <dbReference type="SAM" id="Phobius"/>
    </source>
</evidence>
<dbReference type="SUPFAM" id="SSF81321">
    <property type="entry name" value="Family A G protein-coupled receptor-like"/>
    <property type="match status" value="1"/>
</dbReference>
<evidence type="ECO:0000313" key="8">
    <source>
        <dbReference type="Proteomes" id="UP000005237"/>
    </source>
</evidence>
<keyword evidence="4 6" id="KW-1133">Transmembrane helix</keyword>
<dbReference type="GO" id="GO:0016020">
    <property type="term" value="C:membrane"/>
    <property type="evidence" value="ECO:0007669"/>
    <property type="project" value="UniProtKB-SubCell"/>
</dbReference>
<sequence>MSTRTKAQAKTLVHGLSCQILIPLLCYIPIFTIYSYSQIKQTENIASEYLLTILTCMPALIDPFISFYFVVPYRNALLQVVTKRREEEKTSVMAVASTLSVRQITVNTHS</sequence>
<accession>A0A8R1HNA6</accession>
<dbReference type="Pfam" id="PF10317">
    <property type="entry name" value="7TM_GPCR_Srd"/>
    <property type="match status" value="1"/>
</dbReference>
<feature type="transmembrane region" description="Helical" evidence="6">
    <location>
        <begin position="49"/>
        <end position="71"/>
    </location>
</feature>
<evidence type="ECO:0000313" key="7">
    <source>
        <dbReference type="EnsemblMetazoa" id="CJA06794.1"/>
    </source>
</evidence>
<name>A0A8R1HNA6_CAEJA</name>
<evidence type="ECO:0000256" key="5">
    <source>
        <dbReference type="ARBA" id="ARBA00023136"/>
    </source>
</evidence>
<organism evidence="7 8">
    <name type="scientific">Caenorhabditis japonica</name>
    <dbReference type="NCBI Taxonomy" id="281687"/>
    <lineage>
        <taxon>Eukaryota</taxon>
        <taxon>Metazoa</taxon>
        <taxon>Ecdysozoa</taxon>
        <taxon>Nematoda</taxon>
        <taxon>Chromadorea</taxon>
        <taxon>Rhabditida</taxon>
        <taxon>Rhabditina</taxon>
        <taxon>Rhabditomorpha</taxon>
        <taxon>Rhabditoidea</taxon>
        <taxon>Rhabditidae</taxon>
        <taxon>Peloderinae</taxon>
        <taxon>Caenorhabditis</taxon>
    </lineage>
</organism>
<protein>
    <submittedName>
        <fullName evidence="7">Uncharacterized protein</fullName>
    </submittedName>
</protein>
<dbReference type="Proteomes" id="UP000005237">
    <property type="component" value="Unassembled WGS sequence"/>
</dbReference>
<evidence type="ECO:0000256" key="4">
    <source>
        <dbReference type="ARBA" id="ARBA00022989"/>
    </source>
</evidence>
<evidence type="ECO:0000256" key="3">
    <source>
        <dbReference type="ARBA" id="ARBA00022692"/>
    </source>
</evidence>
<dbReference type="PANTHER" id="PTHR22945:SF98">
    <property type="entry name" value="SERPENTINE RECEPTOR, CLASS D (DELTA)"/>
    <property type="match status" value="1"/>
</dbReference>
<comment type="subcellular location">
    <subcellularLocation>
        <location evidence="1">Membrane</location>
        <topology evidence="1">Multi-pass membrane protein</topology>
    </subcellularLocation>
</comment>
<dbReference type="InterPro" id="IPR050920">
    <property type="entry name" value="Nematode_rcpt-like_delta"/>
</dbReference>
<dbReference type="EnsemblMetazoa" id="CJA06794.1">
    <property type="protein sequence ID" value="CJA06794.1"/>
    <property type="gene ID" value="WBGene00125998"/>
</dbReference>
<keyword evidence="5 6" id="KW-0472">Membrane</keyword>
<dbReference type="PANTHER" id="PTHR22945">
    <property type="entry name" value="SERPENTINE RECEPTOR, CLASS D DELTA"/>
    <property type="match status" value="1"/>
</dbReference>